<organism evidence="2">
    <name type="scientific">Lichtheimia ramosa</name>
    <dbReference type="NCBI Taxonomy" id="688394"/>
    <lineage>
        <taxon>Eukaryota</taxon>
        <taxon>Fungi</taxon>
        <taxon>Fungi incertae sedis</taxon>
        <taxon>Mucoromycota</taxon>
        <taxon>Mucoromycotina</taxon>
        <taxon>Mucoromycetes</taxon>
        <taxon>Mucorales</taxon>
        <taxon>Lichtheimiaceae</taxon>
        <taxon>Lichtheimia</taxon>
    </lineage>
</organism>
<sequence>MSNYFHQTKSSNWNVVNAYKSYRKSSNLPPQAVWQSMKLDLLRIAEARPSLKEAADTLRSDIDLLCEDSTVPVIHTSKLAESIHKIGKVTQQNTTITSAPSSPVGKRKHTHDDQTNSIHVKKNKKAYVFHPPTLTPSVSINKPTFDNVDATLLKQHYYVKLSDAHITDGVNGCIEADTEYDNHMDDQSANRSLNSVKEAMTFLLIALDRSLDNLLDFVWTYHCDGNTPMDDKKIIDMAKYILTDFHANCTKPMPLVATNERTSFCEYILPMFKYFSASTGLLSFIWCEKASQSCKQVGIYHPGIGSKLFDGLGTSVKDKVERLLIECSGQQDTPHNQEDFLKLLECTSACLQLDMMKYRNASSKTFKRRQIFSIQVIGDKITLLATRFDGTRVICIEIRSAVVPADWEDRLNWIKVFELLVKLKEMCLEQDMITKALQKEHVGLVTVNKDDQVKQLSSPSLYPL</sequence>
<proteinExistence type="predicted"/>
<evidence type="ECO:0000313" key="2">
    <source>
        <dbReference type="EMBL" id="CDS02759.1"/>
    </source>
</evidence>
<dbReference type="AlphaFoldDB" id="A0A077W8E7"/>
<dbReference type="OrthoDB" id="2230412at2759"/>
<reference evidence="2" key="1">
    <citation type="journal article" date="2014" name="Genome Announc.">
        <title>De novo whole-genome sequence and genome annotation of Lichtheimia ramosa.</title>
        <authorList>
            <person name="Linde J."/>
            <person name="Schwartze V."/>
            <person name="Binder U."/>
            <person name="Lass-Florl C."/>
            <person name="Voigt K."/>
            <person name="Horn F."/>
        </authorList>
    </citation>
    <scope>NUCLEOTIDE SEQUENCE</scope>
    <source>
        <strain evidence="2">JMRC FSU:6197</strain>
    </source>
</reference>
<dbReference type="EMBL" id="LK023313">
    <property type="protein sequence ID" value="CDS02759.1"/>
    <property type="molecule type" value="Genomic_DNA"/>
</dbReference>
<name>A0A077W8E7_9FUNG</name>
<accession>A0A077W8E7</accession>
<evidence type="ECO:0000256" key="1">
    <source>
        <dbReference type="SAM" id="MobiDB-lite"/>
    </source>
</evidence>
<gene>
    <name evidence="2" type="ORF">LRAMOSA00163</name>
</gene>
<feature type="region of interest" description="Disordered" evidence="1">
    <location>
        <begin position="94"/>
        <end position="116"/>
    </location>
</feature>
<protein>
    <submittedName>
        <fullName evidence="2">Uncharacterized protein</fullName>
    </submittedName>
</protein>